<dbReference type="SMART" id="SM00382">
    <property type="entry name" value="AAA"/>
    <property type="match status" value="1"/>
</dbReference>
<evidence type="ECO:0000313" key="5">
    <source>
        <dbReference type="EMBL" id="TMI88020.1"/>
    </source>
</evidence>
<dbReference type="InterPro" id="IPR017871">
    <property type="entry name" value="ABC_transporter-like_CS"/>
</dbReference>
<gene>
    <name evidence="5" type="ORF">E6H00_13735</name>
</gene>
<dbReference type="InterPro" id="IPR003593">
    <property type="entry name" value="AAA+_ATPase"/>
</dbReference>
<dbReference type="PROSITE" id="PS50893">
    <property type="entry name" value="ABC_TRANSPORTER_2"/>
    <property type="match status" value="1"/>
</dbReference>
<dbReference type="InterPro" id="IPR003439">
    <property type="entry name" value="ABC_transporter-like_ATP-bd"/>
</dbReference>
<dbReference type="Gene3D" id="3.40.50.300">
    <property type="entry name" value="P-loop containing nucleotide triphosphate hydrolases"/>
    <property type="match status" value="1"/>
</dbReference>
<proteinExistence type="predicted"/>
<evidence type="ECO:0000259" key="4">
    <source>
        <dbReference type="PROSITE" id="PS50893"/>
    </source>
</evidence>
<dbReference type="GO" id="GO:0005524">
    <property type="term" value="F:ATP binding"/>
    <property type="evidence" value="ECO:0007669"/>
    <property type="project" value="UniProtKB-KW"/>
</dbReference>
<keyword evidence="2" id="KW-0547">Nucleotide-binding</keyword>
<dbReference type="PROSITE" id="PS00211">
    <property type="entry name" value="ABC_TRANSPORTER_1"/>
    <property type="match status" value="1"/>
</dbReference>
<dbReference type="EMBL" id="VBAK01000146">
    <property type="protein sequence ID" value="TMI88020.1"/>
    <property type="molecule type" value="Genomic_DNA"/>
</dbReference>
<dbReference type="Proteomes" id="UP000318509">
    <property type="component" value="Unassembled WGS sequence"/>
</dbReference>
<dbReference type="CDD" id="cd03235">
    <property type="entry name" value="ABC_Metallic_Cations"/>
    <property type="match status" value="1"/>
</dbReference>
<comment type="caution">
    <text evidence="5">The sequence shown here is derived from an EMBL/GenBank/DDBJ whole genome shotgun (WGS) entry which is preliminary data.</text>
</comment>
<dbReference type="GO" id="GO:0016887">
    <property type="term" value="F:ATP hydrolysis activity"/>
    <property type="evidence" value="ECO:0007669"/>
    <property type="project" value="InterPro"/>
</dbReference>
<name>A0A537JX05_9BACT</name>
<dbReference type="PANTHER" id="PTHR42734">
    <property type="entry name" value="METAL TRANSPORT SYSTEM ATP-BINDING PROTEIN TM_0124-RELATED"/>
    <property type="match status" value="1"/>
</dbReference>
<protein>
    <submittedName>
        <fullName evidence="5">ABC transporter ATP-binding protein</fullName>
    </submittedName>
</protein>
<feature type="domain" description="ABC transporter" evidence="4">
    <location>
        <begin position="7"/>
        <end position="240"/>
    </location>
</feature>
<dbReference type="InterPro" id="IPR050153">
    <property type="entry name" value="Metal_Ion_Import_ABC"/>
</dbReference>
<dbReference type="Pfam" id="PF00005">
    <property type="entry name" value="ABC_tran"/>
    <property type="match status" value="1"/>
</dbReference>
<dbReference type="AlphaFoldDB" id="A0A537JX05"/>
<organism evidence="5 6">
    <name type="scientific">Candidatus Segetimicrobium genomatis</name>
    <dbReference type="NCBI Taxonomy" id="2569760"/>
    <lineage>
        <taxon>Bacteria</taxon>
        <taxon>Bacillati</taxon>
        <taxon>Candidatus Sysuimicrobiota</taxon>
        <taxon>Candidatus Sysuimicrobiia</taxon>
        <taxon>Candidatus Sysuimicrobiales</taxon>
        <taxon>Candidatus Segetimicrobiaceae</taxon>
        <taxon>Candidatus Segetimicrobium</taxon>
    </lineage>
</organism>
<keyword evidence="1" id="KW-0813">Transport</keyword>
<accession>A0A537JX05</accession>
<evidence type="ECO:0000313" key="6">
    <source>
        <dbReference type="Proteomes" id="UP000318509"/>
    </source>
</evidence>
<evidence type="ECO:0000256" key="1">
    <source>
        <dbReference type="ARBA" id="ARBA00022448"/>
    </source>
</evidence>
<sequence length="269" mass="28895">MAEIPALQLDRATLRLGGKTLWRDLTLSVPRGEFLAVLGPNGSGKTSLLRTLLGLQSPDGGRVEVLGQAPRRGSRAVGYVPQQRAFDPDLPLRGRDLVALGLNGHRWGCSLSPRGAHRRVDEMLALVGAREYADGAIGRLSGGEQQRLRVAQALISDPQILLCDEPLLSLDLHYQQAIVELLADWNRRRGVTVVFVTHDINPALSAIHRVLLLAGGRWAAGEPDQALTSETLSHLYGLPVEVLRIGGRVVVLGAELGGHAPLPEHPAGV</sequence>
<dbReference type="InterPro" id="IPR027417">
    <property type="entry name" value="P-loop_NTPase"/>
</dbReference>
<reference evidence="5 6" key="1">
    <citation type="journal article" date="2019" name="Nat. Microbiol.">
        <title>Mediterranean grassland soil C-N compound turnover is dependent on rainfall and depth, and is mediated by genomically divergent microorganisms.</title>
        <authorList>
            <person name="Diamond S."/>
            <person name="Andeer P.F."/>
            <person name="Li Z."/>
            <person name="Crits-Christoph A."/>
            <person name="Burstein D."/>
            <person name="Anantharaman K."/>
            <person name="Lane K.R."/>
            <person name="Thomas B.C."/>
            <person name="Pan C."/>
            <person name="Northen T.R."/>
            <person name="Banfield J.F."/>
        </authorList>
    </citation>
    <scope>NUCLEOTIDE SEQUENCE [LARGE SCALE GENOMIC DNA]</scope>
    <source>
        <strain evidence="5">NP_3</strain>
    </source>
</reference>
<evidence type="ECO:0000256" key="3">
    <source>
        <dbReference type="ARBA" id="ARBA00022840"/>
    </source>
</evidence>
<dbReference type="SUPFAM" id="SSF52540">
    <property type="entry name" value="P-loop containing nucleoside triphosphate hydrolases"/>
    <property type="match status" value="1"/>
</dbReference>
<keyword evidence="3 5" id="KW-0067">ATP-binding</keyword>
<evidence type="ECO:0000256" key="2">
    <source>
        <dbReference type="ARBA" id="ARBA00022741"/>
    </source>
</evidence>